<comment type="similarity">
    <text evidence="1">Belongs to the transglycosylase Slt family.</text>
</comment>
<sequence>MGYRDLVYNPQAIPKEIPKEIPQIIPKEIPKEIPQIIPKEVPKEALMKQVAEHLLNPQKLEEYIQNIPINFKKILTQFTQQVAKQWGKDNAPTASQDIYVKYTNSYLSRAEVDFSKGVISVSTLDTKNPKEALKKAIVTTLLTPEDPQEVDLYSDKDIEYRGKPYLADLVKDNEGMVVLYPWRANRYAKYLVENKLQTKDIVEGGITKKVHYVQFDMVGDREIQSEHKYGEYVALYSREYKLDQALIFAIIKTESSFNPYAVSRIPAYGLMQVVPTSAGRDVYKTLNSRDGVPTKEMLFTPKTNIQYGSTYLNILFTRYLKGIKNSLSQEYAVIAAYNTGSGNVLSVFHSNRTKAVEIINGMTSAEVYRKLRTSLKYEEARNYLLKVTTAKKEFQKVSNNASSLGDIASLQ</sequence>
<dbReference type="GO" id="GO:0016020">
    <property type="term" value="C:membrane"/>
    <property type="evidence" value="ECO:0007669"/>
    <property type="project" value="InterPro"/>
</dbReference>
<protein>
    <submittedName>
        <fullName evidence="4">DUF3393 domain-containing protein</fullName>
    </submittedName>
</protein>
<proteinExistence type="inferred from homology"/>
<dbReference type="PROSITE" id="PS00922">
    <property type="entry name" value="TRANSGLYCOSYLASE"/>
    <property type="match status" value="1"/>
</dbReference>
<feature type="domain" description="Murein transglycosylase-C N-terminal" evidence="3">
    <location>
        <begin position="70"/>
        <end position="228"/>
    </location>
</feature>
<evidence type="ECO:0000313" key="5">
    <source>
        <dbReference type="Proteomes" id="UP000029920"/>
    </source>
</evidence>
<dbReference type="Proteomes" id="UP000029920">
    <property type="component" value="Unassembled WGS sequence"/>
</dbReference>
<dbReference type="Pfam" id="PF01464">
    <property type="entry name" value="SLT"/>
    <property type="match status" value="1"/>
</dbReference>
<dbReference type="InterPro" id="IPR024570">
    <property type="entry name" value="Murein_transglycosylaseC_N"/>
</dbReference>
<dbReference type="AlphaFoldDB" id="A0A4U8UHZ8"/>
<dbReference type="CDD" id="cd16893">
    <property type="entry name" value="LT_MltC_MltE"/>
    <property type="match status" value="1"/>
</dbReference>
<dbReference type="InterPro" id="IPR000189">
    <property type="entry name" value="Transglyc_AS"/>
</dbReference>
<evidence type="ECO:0000259" key="3">
    <source>
        <dbReference type="Pfam" id="PF11873"/>
    </source>
</evidence>
<feature type="domain" description="Transglycosylase SLT" evidence="2">
    <location>
        <begin position="235"/>
        <end position="356"/>
    </location>
</feature>
<dbReference type="SUPFAM" id="SSF53955">
    <property type="entry name" value="Lysozyme-like"/>
    <property type="match status" value="1"/>
</dbReference>
<dbReference type="InterPro" id="IPR023346">
    <property type="entry name" value="Lysozyme-like_dom_sf"/>
</dbReference>
<dbReference type="InterPro" id="IPR008258">
    <property type="entry name" value="Transglycosylase_SLT_dom_1"/>
</dbReference>
<evidence type="ECO:0000256" key="1">
    <source>
        <dbReference type="ARBA" id="ARBA00007734"/>
    </source>
</evidence>
<dbReference type="GO" id="GO:0008933">
    <property type="term" value="F:peptidoglycan lytic transglycosylase activity"/>
    <property type="evidence" value="ECO:0007669"/>
    <property type="project" value="InterPro"/>
</dbReference>
<gene>
    <name evidence="4" type="ORF">LS72_007160</name>
</gene>
<organism evidence="4 5">
    <name type="scientific">Helicobacter apodemus</name>
    <dbReference type="NCBI Taxonomy" id="135569"/>
    <lineage>
        <taxon>Bacteria</taxon>
        <taxon>Pseudomonadati</taxon>
        <taxon>Campylobacterota</taxon>
        <taxon>Epsilonproteobacteria</taxon>
        <taxon>Campylobacterales</taxon>
        <taxon>Helicobacteraceae</taxon>
        <taxon>Helicobacter</taxon>
    </lineage>
</organism>
<reference evidence="4 5" key="1">
    <citation type="journal article" date="2014" name="Genome Announc.">
        <title>Draft genome sequences of eight enterohepatic helicobacter species isolated from both laboratory and wild rodents.</title>
        <authorList>
            <person name="Sheh A."/>
            <person name="Shen Z."/>
            <person name="Fox J.G."/>
        </authorList>
    </citation>
    <scope>NUCLEOTIDE SEQUENCE [LARGE SCALE GENOMIC DNA]</scope>
    <source>
        <strain evidence="4 5">MIT-03-7007</strain>
    </source>
</reference>
<accession>A0A4U8UHZ8</accession>
<dbReference type="Pfam" id="PF11873">
    <property type="entry name" value="Mltc_N"/>
    <property type="match status" value="1"/>
</dbReference>
<keyword evidence="5" id="KW-1185">Reference proteome</keyword>
<name>A0A4U8UHZ8_9HELI</name>
<evidence type="ECO:0000259" key="2">
    <source>
        <dbReference type="Pfam" id="PF01464"/>
    </source>
</evidence>
<dbReference type="Gene3D" id="1.10.530.10">
    <property type="match status" value="1"/>
</dbReference>
<dbReference type="PANTHER" id="PTHR37423">
    <property type="entry name" value="SOLUBLE LYTIC MUREIN TRANSGLYCOSYLASE-RELATED"/>
    <property type="match status" value="1"/>
</dbReference>
<comment type="caution">
    <text evidence="4">The sequence shown here is derived from an EMBL/GenBank/DDBJ whole genome shotgun (WGS) entry which is preliminary data.</text>
</comment>
<evidence type="ECO:0000313" key="4">
    <source>
        <dbReference type="EMBL" id="TLE15500.1"/>
    </source>
</evidence>
<dbReference type="PANTHER" id="PTHR37423:SF2">
    <property type="entry name" value="MEMBRANE-BOUND LYTIC MUREIN TRANSGLYCOSYLASE C"/>
    <property type="match status" value="1"/>
</dbReference>
<dbReference type="EMBL" id="JRPC02000017">
    <property type="protein sequence ID" value="TLE15500.1"/>
    <property type="molecule type" value="Genomic_DNA"/>
</dbReference>
<dbReference type="GO" id="GO:0000270">
    <property type="term" value="P:peptidoglycan metabolic process"/>
    <property type="evidence" value="ECO:0007669"/>
    <property type="project" value="InterPro"/>
</dbReference>